<dbReference type="STRING" id="590998.Celf_0432"/>
<accession>F4H7L8</accession>
<dbReference type="Proteomes" id="UP000008460">
    <property type="component" value="Chromosome"/>
</dbReference>
<keyword evidence="2" id="KW-1185">Reference proteome</keyword>
<reference evidence="1 2" key="1">
    <citation type="submission" date="2011-04" db="EMBL/GenBank/DDBJ databases">
        <title>Complete sequence of Cellulomonas fimi ATCC 484.</title>
        <authorList>
            <consortium name="US DOE Joint Genome Institute"/>
            <person name="Lucas S."/>
            <person name="Han J."/>
            <person name="Lapidus A."/>
            <person name="Cheng J.-F."/>
            <person name="Goodwin L."/>
            <person name="Pitluck S."/>
            <person name="Peters L."/>
            <person name="Chertkov O."/>
            <person name="Detter J.C."/>
            <person name="Han C."/>
            <person name="Tapia R."/>
            <person name="Land M."/>
            <person name="Hauser L."/>
            <person name="Kyrpides N."/>
            <person name="Ivanova N."/>
            <person name="Ovchinnikova G."/>
            <person name="Pagani I."/>
            <person name="Mead D."/>
            <person name="Brumm P."/>
            <person name="Woyke T."/>
        </authorList>
    </citation>
    <scope>NUCLEOTIDE SEQUENCE [LARGE SCALE GENOMIC DNA]</scope>
    <source>
        <strain evidence="2">ATCC 484 / DSM 20113 / JCM 1341 / NBRC 15513 / NCIMB 8980 / NCTC 7547</strain>
    </source>
</reference>
<dbReference type="HOGENOM" id="CLU_1902914_0_0_11"/>
<sequence length="133" mass="13833">MTGAGALDVTGVAVEQVVTDPAVPAVTHARFTARSSGTAARRLAVSGVRVRFPERTVTVGDVFVYRLPAYDEVPAGAIEVPAGREDEFEVSFAGVPLESGLAVDVAVEVEIATDAGVLVAVSPWTGTVRTPRR</sequence>
<dbReference type="KEGG" id="cfi:Celf_0432"/>
<dbReference type="AlphaFoldDB" id="F4H7L8"/>
<dbReference type="EMBL" id="CP002666">
    <property type="protein sequence ID" value="AEE44575.1"/>
    <property type="molecule type" value="Genomic_DNA"/>
</dbReference>
<evidence type="ECO:0000313" key="1">
    <source>
        <dbReference type="EMBL" id="AEE44575.1"/>
    </source>
</evidence>
<dbReference type="RefSeq" id="WP_013769604.1">
    <property type="nucleotide sequence ID" value="NC_015514.1"/>
</dbReference>
<name>F4H7L8_CELFA</name>
<gene>
    <name evidence="1" type="ordered locus">Celf_0432</name>
</gene>
<organism evidence="1 2">
    <name type="scientific">Cellulomonas fimi (strain ATCC 484 / DSM 20113 / JCM 1341 / CCUG 24087 / LMG 16345 / NBRC 15513 / NCIMB 8980 / NCTC 7547 / NRS-133)</name>
    <dbReference type="NCBI Taxonomy" id="590998"/>
    <lineage>
        <taxon>Bacteria</taxon>
        <taxon>Bacillati</taxon>
        <taxon>Actinomycetota</taxon>
        <taxon>Actinomycetes</taxon>
        <taxon>Micrococcales</taxon>
        <taxon>Cellulomonadaceae</taxon>
        <taxon>Cellulomonas</taxon>
    </lineage>
</organism>
<evidence type="ECO:0000313" key="2">
    <source>
        <dbReference type="Proteomes" id="UP000008460"/>
    </source>
</evidence>
<proteinExistence type="predicted"/>
<protein>
    <submittedName>
        <fullName evidence="1">Uncharacterized protein</fullName>
    </submittedName>
</protein>